<dbReference type="OMA" id="DEFRGHC"/>
<dbReference type="OrthoDB" id="6423876at2759"/>
<dbReference type="EnsemblMetazoa" id="XM_022814359">
    <property type="protein sequence ID" value="XP_022670094"/>
    <property type="gene ID" value="LOC111253990"/>
</dbReference>
<dbReference type="PANTHER" id="PTHR31872">
    <property type="entry name" value="TRANSMEMBRANE PROTEIN 179"/>
    <property type="match status" value="1"/>
</dbReference>
<dbReference type="RefSeq" id="XP_022670098.1">
    <property type="nucleotide sequence ID" value="XM_022814363.1"/>
</dbReference>
<dbReference type="RefSeq" id="XP_022670100.1">
    <property type="nucleotide sequence ID" value="XM_022814365.1"/>
</dbReference>
<dbReference type="EnsemblMetazoa" id="XM_022814365">
    <property type="protein sequence ID" value="XP_022670100"/>
    <property type="gene ID" value="LOC111253990"/>
</dbReference>
<dbReference type="InterPro" id="IPR059010">
    <property type="entry name" value="TMEM179-179B"/>
</dbReference>
<dbReference type="RefSeq" id="XP_022670102.1">
    <property type="nucleotide sequence ID" value="XM_022814367.1"/>
</dbReference>
<dbReference type="RefSeq" id="XP_022670095.1">
    <property type="nucleotide sequence ID" value="XM_022814360.1"/>
</dbReference>
<dbReference type="InterPro" id="IPR029673">
    <property type="entry name" value="TMEM179"/>
</dbReference>
<organism evidence="7 8">
    <name type="scientific">Varroa destructor</name>
    <name type="common">Honeybee mite</name>
    <dbReference type="NCBI Taxonomy" id="109461"/>
    <lineage>
        <taxon>Eukaryota</taxon>
        <taxon>Metazoa</taxon>
        <taxon>Ecdysozoa</taxon>
        <taxon>Arthropoda</taxon>
        <taxon>Chelicerata</taxon>
        <taxon>Arachnida</taxon>
        <taxon>Acari</taxon>
        <taxon>Parasitiformes</taxon>
        <taxon>Mesostigmata</taxon>
        <taxon>Gamasina</taxon>
        <taxon>Dermanyssoidea</taxon>
        <taxon>Varroidae</taxon>
        <taxon>Varroa</taxon>
    </lineage>
</organism>
<evidence type="ECO:0000256" key="4">
    <source>
        <dbReference type="ARBA" id="ARBA00023136"/>
    </source>
</evidence>
<name>A0A7M7KUT0_VARDE</name>
<feature type="transmembrane region" description="Helical" evidence="6">
    <location>
        <begin position="98"/>
        <end position="122"/>
    </location>
</feature>
<feature type="transmembrane region" description="Helical" evidence="6">
    <location>
        <begin position="69"/>
        <end position="91"/>
    </location>
</feature>
<dbReference type="RefSeq" id="XP_022670101.1">
    <property type="nucleotide sequence ID" value="XM_022814366.1"/>
</dbReference>
<dbReference type="RefSeq" id="XP_022670094.1">
    <property type="nucleotide sequence ID" value="XM_022814359.1"/>
</dbReference>
<evidence type="ECO:0000313" key="8">
    <source>
        <dbReference type="Proteomes" id="UP000594260"/>
    </source>
</evidence>
<dbReference type="InParanoid" id="A0A7M7KUT0"/>
<dbReference type="EnsemblMetazoa" id="XM_022814361">
    <property type="protein sequence ID" value="XP_022670096"/>
    <property type="gene ID" value="LOC111253990"/>
</dbReference>
<comment type="similarity">
    <text evidence="5">Belongs to the TMEM179 family.</text>
</comment>
<dbReference type="RefSeq" id="XP_022670099.1">
    <property type="nucleotide sequence ID" value="XM_022814364.1"/>
</dbReference>
<dbReference type="FunCoup" id="A0A7M7KUT0">
    <property type="interactions" value="139"/>
</dbReference>
<sequence>MALGNIPLLAQTTVYSISLLLSITAFVPMAWHVRDFNGHCLLYTHGRFDNTDGHLIPVWGSSFYCGLSLFINAVAFIVSLSQLITTSVFLYQGVDSSFLNAFVDAVVSCAIAATLFVSSVFVSDGFRSWCSTMKRFPGCEEGSVMEWDPADGIVSLGFYVMMGTAQFAHWAGWVGWVLQSVLCIRKLCIYHERENIIISMARERKLLNASQKAYTEIMQNAPYDSETPAKYSDRALILK</sequence>
<evidence type="ECO:0000256" key="1">
    <source>
        <dbReference type="ARBA" id="ARBA00004141"/>
    </source>
</evidence>
<evidence type="ECO:0000256" key="2">
    <source>
        <dbReference type="ARBA" id="ARBA00022692"/>
    </source>
</evidence>
<dbReference type="Proteomes" id="UP000594260">
    <property type="component" value="Unplaced"/>
</dbReference>
<evidence type="ECO:0000313" key="7">
    <source>
        <dbReference type="EnsemblMetazoa" id="XP_022670097"/>
    </source>
</evidence>
<dbReference type="Pfam" id="PF26158">
    <property type="entry name" value="Claudin_TMEM179-179B"/>
    <property type="match status" value="1"/>
</dbReference>
<dbReference type="EnsemblMetazoa" id="XM_022814360">
    <property type="protein sequence ID" value="XP_022670095"/>
    <property type="gene ID" value="LOC111253990"/>
</dbReference>
<keyword evidence="2 6" id="KW-0812">Transmembrane</keyword>
<dbReference type="EnsemblMetazoa" id="XM_022814367">
    <property type="protein sequence ID" value="XP_022670102"/>
    <property type="gene ID" value="LOC111253990"/>
</dbReference>
<evidence type="ECO:0000256" key="6">
    <source>
        <dbReference type="SAM" id="Phobius"/>
    </source>
</evidence>
<protein>
    <submittedName>
        <fullName evidence="7">Uncharacterized protein</fullName>
    </submittedName>
</protein>
<evidence type="ECO:0000256" key="5">
    <source>
        <dbReference type="ARBA" id="ARBA00093776"/>
    </source>
</evidence>
<accession>A0A7M7KUT0</accession>
<dbReference type="RefSeq" id="XP_022670097.1">
    <property type="nucleotide sequence ID" value="XM_022814362.1"/>
</dbReference>
<evidence type="ECO:0000256" key="3">
    <source>
        <dbReference type="ARBA" id="ARBA00022989"/>
    </source>
</evidence>
<keyword evidence="3 6" id="KW-1133">Transmembrane helix</keyword>
<comment type="subcellular location">
    <subcellularLocation>
        <location evidence="1">Membrane</location>
        <topology evidence="1">Multi-pass membrane protein</topology>
    </subcellularLocation>
</comment>
<reference evidence="7" key="1">
    <citation type="submission" date="2021-01" db="UniProtKB">
        <authorList>
            <consortium name="EnsemblMetazoa"/>
        </authorList>
    </citation>
    <scope>IDENTIFICATION</scope>
</reference>
<dbReference type="RefSeq" id="XP_022670096.1">
    <property type="nucleotide sequence ID" value="XM_022814361.1"/>
</dbReference>
<dbReference type="GeneID" id="111253990"/>
<dbReference type="EnsemblMetazoa" id="XM_022814366">
    <property type="protein sequence ID" value="XP_022670101"/>
    <property type="gene ID" value="LOC111253990"/>
</dbReference>
<feature type="transmembrane region" description="Helical" evidence="6">
    <location>
        <begin position="12"/>
        <end position="31"/>
    </location>
</feature>
<keyword evidence="8" id="KW-1185">Reference proteome</keyword>
<keyword evidence="4 6" id="KW-0472">Membrane</keyword>
<dbReference type="EnsemblMetazoa" id="XM_022814364">
    <property type="protein sequence ID" value="XP_022670099"/>
    <property type="gene ID" value="LOC111253990"/>
</dbReference>
<dbReference type="KEGG" id="vde:111253990"/>
<dbReference type="EnsemblMetazoa" id="XM_022814363">
    <property type="protein sequence ID" value="XP_022670098"/>
    <property type="gene ID" value="LOC111253990"/>
</dbReference>
<feature type="transmembrane region" description="Helical" evidence="6">
    <location>
        <begin position="156"/>
        <end position="178"/>
    </location>
</feature>
<dbReference type="PANTHER" id="PTHR31872:SF4">
    <property type="entry name" value="TRANSMEMBRANE PROTEIN 179"/>
    <property type="match status" value="1"/>
</dbReference>
<dbReference type="AlphaFoldDB" id="A0A7M7KUT0"/>
<proteinExistence type="inferred from homology"/>
<dbReference type="EnsemblMetazoa" id="XM_022814362">
    <property type="protein sequence ID" value="XP_022670097"/>
    <property type="gene ID" value="LOC111253990"/>
</dbReference>